<keyword evidence="2" id="KW-1185">Reference proteome</keyword>
<dbReference type="AlphaFoldDB" id="A0A8I6X2F8"/>
<evidence type="ECO:0000313" key="2">
    <source>
        <dbReference type="Proteomes" id="UP000011116"/>
    </source>
</evidence>
<dbReference type="Gramene" id="HORVU.MOREX.r3.2HG0154520.1">
    <property type="protein sequence ID" value="HORVU.MOREX.r3.2HG0154520.1.CDS1"/>
    <property type="gene ID" value="HORVU.MOREX.r3.2HG0154520"/>
</dbReference>
<organism evidence="1 2">
    <name type="scientific">Hordeum vulgare subsp. vulgare</name>
    <name type="common">Domesticated barley</name>
    <dbReference type="NCBI Taxonomy" id="112509"/>
    <lineage>
        <taxon>Eukaryota</taxon>
        <taxon>Viridiplantae</taxon>
        <taxon>Streptophyta</taxon>
        <taxon>Embryophyta</taxon>
        <taxon>Tracheophyta</taxon>
        <taxon>Spermatophyta</taxon>
        <taxon>Magnoliopsida</taxon>
        <taxon>Liliopsida</taxon>
        <taxon>Poales</taxon>
        <taxon>Poaceae</taxon>
        <taxon>BOP clade</taxon>
        <taxon>Pooideae</taxon>
        <taxon>Triticodae</taxon>
        <taxon>Triticeae</taxon>
        <taxon>Hordeinae</taxon>
        <taxon>Hordeum</taxon>
    </lineage>
</organism>
<accession>A0A8I6X2F8</accession>
<dbReference type="Proteomes" id="UP000011116">
    <property type="component" value="Chromosome 2H"/>
</dbReference>
<evidence type="ECO:0000313" key="1">
    <source>
        <dbReference type="EnsemblPlants" id="HORVU.MOREX.r3.2HG0154520.1.CDS1"/>
    </source>
</evidence>
<reference evidence="2" key="1">
    <citation type="journal article" date="2012" name="Nature">
        <title>A physical, genetic and functional sequence assembly of the barley genome.</title>
        <authorList>
            <consortium name="The International Barley Genome Sequencing Consortium"/>
            <person name="Mayer K.F."/>
            <person name="Waugh R."/>
            <person name="Brown J.W."/>
            <person name="Schulman A."/>
            <person name="Langridge P."/>
            <person name="Platzer M."/>
            <person name="Fincher G.B."/>
            <person name="Muehlbauer G.J."/>
            <person name="Sato K."/>
            <person name="Close T.J."/>
            <person name="Wise R.P."/>
            <person name="Stein N."/>
        </authorList>
    </citation>
    <scope>NUCLEOTIDE SEQUENCE [LARGE SCALE GENOMIC DNA]</scope>
    <source>
        <strain evidence="2">cv. Morex</strain>
    </source>
</reference>
<proteinExistence type="predicted"/>
<name>A0A8I6X2F8_HORVV</name>
<dbReference type="EnsemblPlants" id="HORVU.MOREX.r3.2HG0154520.1">
    <property type="protein sequence ID" value="HORVU.MOREX.r3.2HG0154520.1.CDS1"/>
    <property type="gene ID" value="HORVU.MOREX.r3.2HG0154520"/>
</dbReference>
<reference evidence="1" key="2">
    <citation type="submission" date="2020-10" db="EMBL/GenBank/DDBJ databases">
        <authorList>
            <person name="Scholz U."/>
            <person name="Mascher M."/>
            <person name="Fiebig A."/>
        </authorList>
    </citation>
    <scope>NUCLEOTIDE SEQUENCE [LARGE SCALE GENOMIC DNA]</scope>
    <source>
        <strain evidence="1">cv. Morex</strain>
    </source>
</reference>
<reference evidence="1" key="3">
    <citation type="submission" date="2022-01" db="UniProtKB">
        <authorList>
            <consortium name="EnsemblPlants"/>
        </authorList>
    </citation>
    <scope>IDENTIFICATION</scope>
    <source>
        <strain evidence="1">subsp. vulgare</strain>
    </source>
</reference>
<protein>
    <submittedName>
        <fullName evidence="1">Uncharacterized protein</fullName>
    </submittedName>
</protein>
<sequence length="257" mass="29110">MPGRPSRQVVRLTRCIDVPGHTAMLVRMMSVCGYRWYPEYTVEERYRDINQSQYICTIRVFPDYPGAEEPIHWSYGLGVTVDMAVQDAAYSMLTIMRARHALLQNSEFFYVPASQPGEEGYLSGVYSDSSMEDPLLQSTVEMLENRDRDARALRMELYATRARLWTALTQLAPVVQAGYRDMEMLNPVRTHLPAHVDWPAIGGVTPLRGPLLPPVRGPRPHPCPYGFQGSQARVFPDPQVELPGHGGNLYEMFYADA</sequence>